<dbReference type="PANTHER" id="PTHR33337:SF40">
    <property type="entry name" value="CENP-V_GFA DOMAIN-CONTAINING PROTEIN-RELATED"/>
    <property type="match status" value="1"/>
</dbReference>
<dbReference type="EMBL" id="NZEX01000098">
    <property type="protein sequence ID" value="MAH63543.1"/>
    <property type="molecule type" value="Genomic_DNA"/>
</dbReference>
<keyword evidence="2" id="KW-0479">Metal-binding</keyword>
<dbReference type="GO" id="GO:0016846">
    <property type="term" value="F:carbon-sulfur lyase activity"/>
    <property type="evidence" value="ECO:0007669"/>
    <property type="project" value="InterPro"/>
</dbReference>
<protein>
    <submittedName>
        <fullName evidence="6">Aldehyde-activating protein</fullName>
    </submittedName>
</protein>
<evidence type="ECO:0000313" key="7">
    <source>
        <dbReference type="Proteomes" id="UP000226525"/>
    </source>
</evidence>
<dbReference type="SUPFAM" id="SSF51316">
    <property type="entry name" value="Mss4-like"/>
    <property type="match status" value="1"/>
</dbReference>
<dbReference type="Pfam" id="PF04828">
    <property type="entry name" value="GFA"/>
    <property type="match status" value="1"/>
</dbReference>
<comment type="caution">
    <text evidence="6">The sequence shown here is derived from an EMBL/GenBank/DDBJ whole genome shotgun (WGS) entry which is preliminary data.</text>
</comment>
<dbReference type="AlphaFoldDB" id="A0A2D6YK35"/>
<dbReference type="Gene3D" id="3.90.1590.10">
    <property type="entry name" value="glutathione-dependent formaldehyde- activating enzyme (gfa)"/>
    <property type="match status" value="1"/>
</dbReference>
<keyword evidence="3" id="KW-0862">Zinc</keyword>
<evidence type="ECO:0000313" key="6">
    <source>
        <dbReference type="EMBL" id="MAH63543.1"/>
    </source>
</evidence>
<comment type="similarity">
    <text evidence="1">Belongs to the Gfa family.</text>
</comment>
<evidence type="ECO:0000256" key="2">
    <source>
        <dbReference type="ARBA" id="ARBA00022723"/>
    </source>
</evidence>
<dbReference type="PANTHER" id="PTHR33337">
    <property type="entry name" value="GFA DOMAIN-CONTAINING PROTEIN"/>
    <property type="match status" value="1"/>
</dbReference>
<proteinExistence type="inferred from homology"/>
<gene>
    <name evidence="6" type="ORF">CMN54_08900</name>
</gene>
<keyword evidence="4" id="KW-0456">Lyase</keyword>
<dbReference type="InterPro" id="IPR011057">
    <property type="entry name" value="Mss4-like_sf"/>
</dbReference>
<dbReference type="GO" id="GO:0046872">
    <property type="term" value="F:metal ion binding"/>
    <property type="evidence" value="ECO:0007669"/>
    <property type="project" value="UniProtKB-KW"/>
</dbReference>
<organism evidence="6 7">
    <name type="scientific">SAR324 cluster bacterium</name>
    <dbReference type="NCBI Taxonomy" id="2024889"/>
    <lineage>
        <taxon>Bacteria</taxon>
        <taxon>Deltaproteobacteria</taxon>
        <taxon>SAR324 cluster</taxon>
    </lineage>
</organism>
<evidence type="ECO:0000256" key="4">
    <source>
        <dbReference type="ARBA" id="ARBA00023239"/>
    </source>
</evidence>
<accession>A0A2D6YK35</accession>
<evidence type="ECO:0000259" key="5">
    <source>
        <dbReference type="PROSITE" id="PS51891"/>
    </source>
</evidence>
<name>A0A2D6YK35_9DELT</name>
<sequence length="150" mass="16870">MIKHQGGCYCGKVRFTTEYDPLLVYQCNCKRCRRLMSTVNVGTFFGAPEVEVTGDLKEYVTPGGSGMPFHYFFCPECGTRIYGEAEAIEGVRMVPIGAYDDPTPFEPKLEVFTELKLNWIRDNGCIQASFEGMGLAERIEALMENLDQRG</sequence>
<dbReference type="Proteomes" id="UP000226525">
    <property type="component" value="Unassembled WGS sequence"/>
</dbReference>
<feature type="domain" description="CENP-V/GFA" evidence="5">
    <location>
        <begin position="4"/>
        <end position="106"/>
    </location>
</feature>
<dbReference type="InterPro" id="IPR006913">
    <property type="entry name" value="CENP-V/GFA"/>
</dbReference>
<evidence type="ECO:0000256" key="1">
    <source>
        <dbReference type="ARBA" id="ARBA00005495"/>
    </source>
</evidence>
<dbReference type="PROSITE" id="PS51891">
    <property type="entry name" value="CENP_V_GFA"/>
    <property type="match status" value="1"/>
</dbReference>
<evidence type="ECO:0000256" key="3">
    <source>
        <dbReference type="ARBA" id="ARBA00022833"/>
    </source>
</evidence>
<reference evidence="7" key="1">
    <citation type="submission" date="2017-09" db="EMBL/GenBank/DDBJ databases">
        <title>The Reconstruction of 2,631 Draft Metagenome-Assembled Genomes from the Global Oceans.</title>
        <authorList>
            <person name="Tully B.J."/>
            <person name="Graham E.D."/>
            <person name="Heidelberg J.F."/>
        </authorList>
    </citation>
    <scope>NUCLEOTIDE SEQUENCE [LARGE SCALE GENOMIC DNA]</scope>
</reference>